<dbReference type="GO" id="GO:0043164">
    <property type="term" value="P:Gram-negative-bacterium-type cell wall biogenesis"/>
    <property type="evidence" value="ECO:0007669"/>
    <property type="project" value="TreeGrafter"/>
</dbReference>
<feature type="transmembrane region" description="Helical" evidence="1">
    <location>
        <begin position="66"/>
        <end position="90"/>
    </location>
</feature>
<dbReference type="AlphaFoldDB" id="A0A3D8JW86"/>
<keyword evidence="4" id="KW-1185">Reference proteome</keyword>
<dbReference type="Proteomes" id="UP000256838">
    <property type="component" value="Unassembled WGS sequence"/>
</dbReference>
<evidence type="ECO:0000256" key="1">
    <source>
        <dbReference type="SAM" id="Phobius"/>
    </source>
</evidence>
<gene>
    <name evidence="3" type="ORF">DWV00_19420</name>
</gene>
<dbReference type="PANTHER" id="PTHR30336:SF4">
    <property type="entry name" value="ENVELOPE BIOGENESIS FACTOR ELYC"/>
    <property type="match status" value="1"/>
</dbReference>
<reference evidence="3 4" key="1">
    <citation type="submission" date="2018-08" db="EMBL/GenBank/DDBJ databases">
        <title>Paraburkholderia sp. DHOM06 isolated from forest soil.</title>
        <authorList>
            <person name="Gao Z.-H."/>
            <person name="Qiu L.-H."/>
        </authorList>
    </citation>
    <scope>NUCLEOTIDE SEQUENCE [LARGE SCALE GENOMIC DNA]</scope>
    <source>
        <strain evidence="3 4">DHOM06</strain>
    </source>
</reference>
<name>A0A3D8JW86_9BURK</name>
<dbReference type="InterPro" id="IPR014729">
    <property type="entry name" value="Rossmann-like_a/b/a_fold"/>
</dbReference>
<dbReference type="Pfam" id="PF02698">
    <property type="entry name" value="DUF218"/>
    <property type="match status" value="1"/>
</dbReference>
<dbReference type="GO" id="GO:0000270">
    <property type="term" value="P:peptidoglycan metabolic process"/>
    <property type="evidence" value="ECO:0007669"/>
    <property type="project" value="TreeGrafter"/>
</dbReference>
<evidence type="ECO:0000259" key="2">
    <source>
        <dbReference type="Pfam" id="PF02698"/>
    </source>
</evidence>
<keyword evidence="1" id="KW-0812">Transmembrane</keyword>
<sequence length="281" mass="31177">MSWTAYNQALLHASECAFHPWSFNVSPLHAARTPKPYVTLSQLIIFTLFALFSAVFVLWRRARKVIAVAALALFWLLSAGWLTAPVLALVQHDASHYPPPTFGPRTIIVVLGAGTEYDRHGALVPKSDALSRLATTASLYAQCKQGNRHCEIIISGGNPQRHPATEAQTYAPYLTEAHVARDDLVLEKASLTTYENAEFVARILHSERYDSLMLVTSAYHMPRALLDFHRFGLTPEPVASSGKIVRCGLLPRLPNLIAANVALHELIGMAQFYVYRALGWF</sequence>
<dbReference type="GO" id="GO:0005886">
    <property type="term" value="C:plasma membrane"/>
    <property type="evidence" value="ECO:0007669"/>
    <property type="project" value="TreeGrafter"/>
</dbReference>
<keyword evidence="1" id="KW-0472">Membrane</keyword>
<evidence type="ECO:0000313" key="4">
    <source>
        <dbReference type="Proteomes" id="UP000256838"/>
    </source>
</evidence>
<comment type="caution">
    <text evidence="3">The sequence shown here is derived from an EMBL/GenBank/DDBJ whole genome shotgun (WGS) entry which is preliminary data.</text>
</comment>
<protein>
    <submittedName>
        <fullName evidence="3">YdcF family protein</fullName>
    </submittedName>
</protein>
<keyword evidence="1" id="KW-1133">Transmembrane helix</keyword>
<feature type="transmembrane region" description="Helical" evidence="1">
    <location>
        <begin position="37"/>
        <end position="59"/>
    </location>
</feature>
<dbReference type="InterPro" id="IPR003848">
    <property type="entry name" value="DUF218"/>
</dbReference>
<organism evidence="3 4">
    <name type="scientific">Trinickia dinghuensis</name>
    <dbReference type="NCBI Taxonomy" id="2291023"/>
    <lineage>
        <taxon>Bacteria</taxon>
        <taxon>Pseudomonadati</taxon>
        <taxon>Pseudomonadota</taxon>
        <taxon>Betaproteobacteria</taxon>
        <taxon>Burkholderiales</taxon>
        <taxon>Burkholderiaceae</taxon>
        <taxon>Trinickia</taxon>
    </lineage>
</organism>
<dbReference type="Gene3D" id="3.40.50.620">
    <property type="entry name" value="HUPs"/>
    <property type="match status" value="1"/>
</dbReference>
<dbReference type="PANTHER" id="PTHR30336">
    <property type="entry name" value="INNER MEMBRANE PROTEIN, PROBABLE PERMEASE"/>
    <property type="match status" value="1"/>
</dbReference>
<dbReference type="OrthoDB" id="9809813at2"/>
<feature type="domain" description="DUF218" evidence="2">
    <location>
        <begin position="107"/>
        <end position="268"/>
    </location>
</feature>
<dbReference type="InterPro" id="IPR051599">
    <property type="entry name" value="Cell_Envelope_Assoc"/>
</dbReference>
<dbReference type="CDD" id="cd06259">
    <property type="entry name" value="YdcF-like"/>
    <property type="match status" value="1"/>
</dbReference>
<accession>A0A3D8JW86</accession>
<proteinExistence type="predicted"/>
<evidence type="ECO:0000313" key="3">
    <source>
        <dbReference type="EMBL" id="RDU97388.1"/>
    </source>
</evidence>
<dbReference type="EMBL" id="QRGA01000010">
    <property type="protein sequence ID" value="RDU97388.1"/>
    <property type="molecule type" value="Genomic_DNA"/>
</dbReference>